<proteinExistence type="predicted"/>
<name>A0A914YIH8_9BILA</name>
<dbReference type="AlphaFoldDB" id="A0A914YIH8"/>
<organism evidence="2 3">
    <name type="scientific">Panagrolaimus superbus</name>
    <dbReference type="NCBI Taxonomy" id="310955"/>
    <lineage>
        <taxon>Eukaryota</taxon>
        <taxon>Metazoa</taxon>
        <taxon>Ecdysozoa</taxon>
        <taxon>Nematoda</taxon>
        <taxon>Chromadorea</taxon>
        <taxon>Rhabditida</taxon>
        <taxon>Tylenchina</taxon>
        <taxon>Panagrolaimomorpha</taxon>
        <taxon>Panagrolaimoidea</taxon>
        <taxon>Panagrolaimidae</taxon>
        <taxon>Panagrolaimus</taxon>
    </lineage>
</organism>
<reference evidence="3" key="1">
    <citation type="submission" date="2022-11" db="UniProtKB">
        <authorList>
            <consortium name="WormBaseParasite"/>
        </authorList>
    </citation>
    <scope>IDENTIFICATION</scope>
</reference>
<feature type="region of interest" description="Disordered" evidence="1">
    <location>
        <begin position="109"/>
        <end position="171"/>
    </location>
</feature>
<evidence type="ECO:0000256" key="1">
    <source>
        <dbReference type="SAM" id="MobiDB-lite"/>
    </source>
</evidence>
<protein>
    <submittedName>
        <fullName evidence="3">Uncharacterized protein</fullName>
    </submittedName>
</protein>
<dbReference type="WBParaSite" id="PSU_v2.g19308.t1">
    <property type="protein sequence ID" value="PSU_v2.g19308.t1"/>
    <property type="gene ID" value="PSU_v2.g19308"/>
</dbReference>
<feature type="compositionally biased region" description="Basic residues" evidence="1">
    <location>
        <begin position="112"/>
        <end position="124"/>
    </location>
</feature>
<sequence length="171" mass="19351">MQATLRRTLEIIQEQKYHQEQERRLQMAIERKEALAYRTALAETGKGELIPNPGIAAVTSSSSTVPINNISIESSEIQDYDEDGNVPEIVIMHARDSSRETIDLDNPYNQRKISHSHGRAKGNGRRLSSIDDIKRKQRHSIFGGSSRPDRQKRWKTGSLMLSHLGSKDGKM</sequence>
<dbReference type="Proteomes" id="UP000887577">
    <property type="component" value="Unplaced"/>
</dbReference>
<keyword evidence="2" id="KW-1185">Reference proteome</keyword>
<evidence type="ECO:0000313" key="3">
    <source>
        <dbReference type="WBParaSite" id="PSU_v2.g19308.t1"/>
    </source>
</evidence>
<evidence type="ECO:0000313" key="2">
    <source>
        <dbReference type="Proteomes" id="UP000887577"/>
    </source>
</evidence>
<accession>A0A914YIH8</accession>